<gene>
    <name evidence="1" type="ORF">DAT39_001597</name>
</gene>
<comment type="caution">
    <text evidence="1">The sequence shown here is derived from an EMBL/GenBank/DDBJ whole genome shotgun (WGS) entry which is preliminary data.</text>
</comment>
<organism evidence="1 2">
    <name type="scientific">Clarias magur</name>
    <name type="common">Asian catfish</name>
    <name type="synonym">Macropteronotus magur</name>
    <dbReference type="NCBI Taxonomy" id="1594786"/>
    <lineage>
        <taxon>Eukaryota</taxon>
        <taxon>Metazoa</taxon>
        <taxon>Chordata</taxon>
        <taxon>Craniata</taxon>
        <taxon>Vertebrata</taxon>
        <taxon>Euteleostomi</taxon>
        <taxon>Actinopterygii</taxon>
        <taxon>Neopterygii</taxon>
        <taxon>Teleostei</taxon>
        <taxon>Ostariophysi</taxon>
        <taxon>Siluriformes</taxon>
        <taxon>Clariidae</taxon>
        <taxon>Clarias</taxon>
    </lineage>
</organism>
<reference evidence="1" key="1">
    <citation type="submission" date="2020-07" db="EMBL/GenBank/DDBJ databases">
        <title>Clarias magur genome sequencing, assembly and annotation.</title>
        <authorList>
            <person name="Kushwaha B."/>
            <person name="Kumar R."/>
            <person name="Das P."/>
            <person name="Joshi C.G."/>
            <person name="Kumar D."/>
            <person name="Nagpure N.S."/>
            <person name="Pandey M."/>
            <person name="Agarwal S."/>
            <person name="Srivastava S."/>
            <person name="Singh M."/>
            <person name="Sahoo L."/>
            <person name="Jayasankar P."/>
            <person name="Meher P.K."/>
            <person name="Koringa P.G."/>
            <person name="Iquebal M.A."/>
            <person name="Das S.P."/>
            <person name="Bit A."/>
            <person name="Patnaik S."/>
            <person name="Patel N."/>
            <person name="Shah T.M."/>
            <person name="Hinsu A."/>
            <person name="Jena J.K."/>
        </authorList>
    </citation>
    <scope>NUCLEOTIDE SEQUENCE</scope>
    <source>
        <strain evidence="1">CIFAMagur01</strain>
        <tissue evidence="1">Testis</tissue>
    </source>
</reference>
<name>A0A8J4UQ86_CLAMG</name>
<proteinExistence type="predicted"/>
<dbReference type="AlphaFoldDB" id="A0A8J4UQ86"/>
<dbReference type="EMBL" id="QNUK01000012">
    <property type="protein sequence ID" value="KAF5908574.1"/>
    <property type="molecule type" value="Genomic_DNA"/>
</dbReference>
<dbReference type="Proteomes" id="UP000727407">
    <property type="component" value="Unassembled WGS sequence"/>
</dbReference>
<keyword evidence="2" id="KW-1185">Reference proteome</keyword>
<accession>A0A8J4UQ86</accession>
<feature type="non-terminal residue" evidence="1">
    <location>
        <position position="1"/>
    </location>
</feature>
<protein>
    <submittedName>
        <fullName evidence="1">Uncharacterized protein</fullName>
    </submittedName>
</protein>
<sequence>SLTSLPFPTAQIFTRYMLTASICSRHTNTACHRGQKCVGIRVEKCISESEIFG</sequence>
<evidence type="ECO:0000313" key="2">
    <source>
        <dbReference type="Proteomes" id="UP000727407"/>
    </source>
</evidence>
<evidence type="ECO:0000313" key="1">
    <source>
        <dbReference type="EMBL" id="KAF5908574.1"/>
    </source>
</evidence>